<evidence type="ECO:0000256" key="1">
    <source>
        <dbReference type="SAM" id="MobiDB-lite"/>
    </source>
</evidence>
<dbReference type="STRING" id="42156.A0A3P6T9I9"/>
<feature type="region of interest" description="Disordered" evidence="1">
    <location>
        <begin position="60"/>
        <end position="86"/>
    </location>
</feature>
<sequence>MKTRRPAVGKRGKRYKNPTKIWNCSQNHVNLEKLGPANVELQKWRSNRVNYLKPSLVNVGRSADEKGEDEDGLPTTSATVAHSRSPLQMDEVSLSFKSFKFQRTGEDFSKEVSK</sequence>
<keyword evidence="3" id="KW-1185">Reference proteome</keyword>
<feature type="compositionally biased region" description="Polar residues" evidence="1">
    <location>
        <begin position="74"/>
        <end position="86"/>
    </location>
</feature>
<proteinExistence type="predicted"/>
<dbReference type="OrthoDB" id="5863777at2759"/>
<protein>
    <submittedName>
        <fullName evidence="2">Uncharacterized protein</fullName>
    </submittedName>
</protein>
<dbReference type="EMBL" id="UYRX01000299">
    <property type="protein sequence ID" value="VDK79583.1"/>
    <property type="molecule type" value="Genomic_DNA"/>
</dbReference>
<name>A0A3P6T9I9_LITSI</name>
<evidence type="ECO:0000313" key="3">
    <source>
        <dbReference type="Proteomes" id="UP000277928"/>
    </source>
</evidence>
<organism evidence="2 3">
    <name type="scientific">Litomosoides sigmodontis</name>
    <name type="common">Filarial nematode worm</name>
    <dbReference type="NCBI Taxonomy" id="42156"/>
    <lineage>
        <taxon>Eukaryota</taxon>
        <taxon>Metazoa</taxon>
        <taxon>Ecdysozoa</taxon>
        <taxon>Nematoda</taxon>
        <taxon>Chromadorea</taxon>
        <taxon>Rhabditida</taxon>
        <taxon>Spirurina</taxon>
        <taxon>Spiruromorpha</taxon>
        <taxon>Filarioidea</taxon>
        <taxon>Onchocercidae</taxon>
        <taxon>Litomosoides</taxon>
    </lineage>
</organism>
<gene>
    <name evidence="2" type="ORF">NLS_LOCUS4577</name>
</gene>
<accession>A0A3P6T9I9</accession>
<dbReference type="AlphaFoldDB" id="A0A3P6T9I9"/>
<evidence type="ECO:0000313" key="2">
    <source>
        <dbReference type="EMBL" id="VDK79583.1"/>
    </source>
</evidence>
<dbReference type="Proteomes" id="UP000277928">
    <property type="component" value="Unassembled WGS sequence"/>
</dbReference>
<reference evidence="2 3" key="1">
    <citation type="submission" date="2018-08" db="EMBL/GenBank/DDBJ databases">
        <authorList>
            <person name="Laetsch R D."/>
            <person name="Stevens L."/>
            <person name="Kumar S."/>
            <person name="Blaxter L. M."/>
        </authorList>
    </citation>
    <scope>NUCLEOTIDE SEQUENCE [LARGE SCALE GENOMIC DNA]</scope>
</reference>